<name>A0A2H5X9A6_9BACT</name>
<dbReference type="Proteomes" id="UP000236173">
    <property type="component" value="Unassembled WGS sequence"/>
</dbReference>
<gene>
    <name evidence="4" type="ORF">HRbin17_00269</name>
</gene>
<reference evidence="5" key="1">
    <citation type="submission" date="2017-09" db="EMBL/GenBank/DDBJ databases">
        <title>Metaegenomics of thermophilic ammonia-oxidizing enrichment culture.</title>
        <authorList>
            <person name="Kato S."/>
            <person name="Suzuki K."/>
        </authorList>
    </citation>
    <scope>NUCLEOTIDE SEQUENCE [LARGE SCALE GENOMIC DNA]</scope>
</reference>
<evidence type="ECO:0000256" key="2">
    <source>
        <dbReference type="SAM" id="Phobius"/>
    </source>
</evidence>
<accession>A0A2H5X9A6</accession>
<comment type="caution">
    <text evidence="4">The sequence shown here is derived from an EMBL/GenBank/DDBJ whole genome shotgun (WGS) entry which is preliminary data.</text>
</comment>
<feature type="domain" description="SAF" evidence="3">
    <location>
        <begin position="51"/>
        <end position="112"/>
    </location>
</feature>
<dbReference type="SMART" id="SM00858">
    <property type="entry name" value="SAF"/>
    <property type="match status" value="1"/>
</dbReference>
<sequence>MRRRLRYFRLFGLMTTVFLAVSSLYWAARRSSAPQDRPAPFPSFSSAPMRYRVVVAAQDLPPYTLVTPDSVTVRTVETPPPDGVFSDPQQVVQRLTRIYIRAGEVVRSTDVTPPLHDGALASVLPPGTVGMALTIPRREQVPPIRPGDALRIYAVFSRTKIQPVAMRALVLTVNDRSAAPEEAGAAPPSSSPNNPPPTLSASPNAPAQRGASLTLLIAVPPEEARAIALAMDSGATLYYALLPPPPLTPMAEQSLSLRELSGLALGGDRLAPTPRASSSRAPKTPPVSQRLAPPRFVLPSPVVAPPVIADRPVTSPAPSKPPDLKRSTTAPVQPMHQIVGVVGDRPVILTVPAERKEGER</sequence>
<dbReference type="InterPro" id="IPR013974">
    <property type="entry name" value="SAF"/>
</dbReference>
<dbReference type="AlphaFoldDB" id="A0A2H5X9A6"/>
<proteinExistence type="predicted"/>
<feature type="region of interest" description="Disordered" evidence="1">
    <location>
        <begin position="266"/>
        <end position="294"/>
    </location>
</feature>
<evidence type="ECO:0000313" key="4">
    <source>
        <dbReference type="EMBL" id="GBC97778.1"/>
    </source>
</evidence>
<feature type="region of interest" description="Disordered" evidence="1">
    <location>
        <begin position="179"/>
        <end position="207"/>
    </location>
</feature>
<evidence type="ECO:0000259" key="3">
    <source>
        <dbReference type="SMART" id="SM00858"/>
    </source>
</evidence>
<dbReference type="NCBIfam" id="TIGR03177">
    <property type="entry name" value="pilus_cpaB"/>
    <property type="match status" value="1"/>
</dbReference>
<keyword evidence="2" id="KW-1133">Transmembrane helix</keyword>
<evidence type="ECO:0000256" key="1">
    <source>
        <dbReference type="SAM" id="MobiDB-lite"/>
    </source>
</evidence>
<dbReference type="InterPro" id="IPR017592">
    <property type="entry name" value="Pilus_assmbl_Flp-typ_CpaB"/>
</dbReference>
<feature type="compositionally biased region" description="Pro residues" evidence="1">
    <location>
        <begin position="189"/>
        <end position="198"/>
    </location>
</feature>
<keyword evidence="2" id="KW-0812">Transmembrane</keyword>
<feature type="transmembrane region" description="Helical" evidence="2">
    <location>
        <begin position="7"/>
        <end position="28"/>
    </location>
</feature>
<organism evidence="4 5">
    <name type="scientific">Candidatus Fervidibacter japonicus</name>
    <dbReference type="NCBI Taxonomy" id="2035412"/>
    <lineage>
        <taxon>Bacteria</taxon>
        <taxon>Candidatus Fervidibacterota</taxon>
        <taxon>Candidatus Fervidibacter</taxon>
    </lineage>
</organism>
<keyword evidence="2" id="KW-0472">Membrane</keyword>
<evidence type="ECO:0000313" key="5">
    <source>
        <dbReference type="Proteomes" id="UP000236173"/>
    </source>
</evidence>
<dbReference type="Pfam" id="PF08666">
    <property type="entry name" value="SAF"/>
    <property type="match status" value="1"/>
</dbReference>
<protein>
    <recommendedName>
        <fullName evidence="3">SAF domain-containing protein</fullName>
    </recommendedName>
</protein>
<dbReference type="EMBL" id="BEHT01000002">
    <property type="protein sequence ID" value="GBC97778.1"/>
    <property type="molecule type" value="Genomic_DNA"/>
</dbReference>
<dbReference type="CDD" id="cd11614">
    <property type="entry name" value="SAF_CpaB_FlgA_like"/>
    <property type="match status" value="1"/>
</dbReference>
<feature type="region of interest" description="Disordered" evidence="1">
    <location>
        <begin position="308"/>
        <end position="334"/>
    </location>
</feature>
<dbReference type="Gene3D" id="3.90.1210.10">
    <property type="entry name" value="Antifreeze-like/N-acetylneuraminic acid synthase C-terminal domain"/>
    <property type="match status" value="1"/>
</dbReference>